<organism evidence="1 2">
    <name type="scientific">Botryotinia fuckeliana (strain T4)</name>
    <name type="common">Noble rot fungus</name>
    <name type="synonym">Botrytis cinerea</name>
    <dbReference type="NCBI Taxonomy" id="999810"/>
    <lineage>
        <taxon>Eukaryota</taxon>
        <taxon>Fungi</taxon>
        <taxon>Dikarya</taxon>
        <taxon>Ascomycota</taxon>
        <taxon>Pezizomycotina</taxon>
        <taxon>Leotiomycetes</taxon>
        <taxon>Helotiales</taxon>
        <taxon>Sclerotiniaceae</taxon>
        <taxon>Botrytis</taxon>
    </lineage>
</organism>
<evidence type="ECO:0000313" key="2">
    <source>
        <dbReference type="Proteomes" id="UP000008177"/>
    </source>
</evidence>
<dbReference type="HOGENOM" id="CLU_2757528_0_0_1"/>
<proteinExistence type="predicted"/>
<sequence length="70" mass="7845">MEPEGHHGQDPRVPLKLRDSTYGTRTALMSPYTYAGLYSPFYPFGSVSIFSHLCITHKSSSSIFEFSLLS</sequence>
<dbReference type="AlphaFoldDB" id="G2YZG2"/>
<dbReference type="EMBL" id="FQ790362">
    <property type="protein sequence ID" value="CCD57010.1"/>
    <property type="molecule type" value="Genomic_DNA"/>
</dbReference>
<dbReference type="Proteomes" id="UP000008177">
    <property type="component" value="Unplaced contigs"/>
</dbReference>
<protein>
    <submittedName>
        <fullName evidence="1">Uncharacterized protein</fullName>
    </submittedName>
</protein>
<reference evidence="2" key="1">
    <citation type="journal article" date="2011" name="PLoS Genet.">
        <title>Genomic analysis of the necrotrophic fungal pathogens Sclerotinia sclerotiorum and Botrytis cinerea.</title>
        <authorList>
            <person name="Amselem J."/>
            <person name="Cuomo C.A."/>
            <person name="van Kan J.A."/>
            <person name="Viaud M."/>
            <person name="Benito E.P."/>
            <person name="Couloux A."/>
            <person name="Coutinho P.M."/>
            <person name="de Vries R.P."/>
            <person name="Dyer P.S."/>
            <person name="Fillinger S."/>
            <person name="Fournier E."/>
            <person name="Gout L."/>
            <person name="Hahn M."/>
            <person name="Kohn L."/>
            <person name="Lapalu N."/>
            <person name="Plummer K.M."/>
            <person name="Pradier J.M."/>
            <person name="Quevillon E."/>
            <person name="Sharon A."/>
            <person name="Simon A."/>
            <person name="ten Have A."/>
            <person name="Tudzynski B."/>
            <person name="Tudzynski P."/>
            <person name="Wincker P."/>
            <person name="Andrew M."/>
            <person name="Anthouard V."/>
            <person name="Beever R.E."/>
            <person name="Beffa R."/>
            <person name="Benoit I."/>
            <person name="Bouzid O."/>
            <person name="Brault B."/>
            <person name="Chen Z."/>
            <person name="Choquer M."/>
            <person name="Collemare J."/>
            <person name="Cotton P."/>
            <person name="Danchin E.G."/>
            <person name="Da Silva C."/>
            <person name="Gautier A."/>
            <person name="Giraud C."/>
            <person name="Giraud T."/>
            <person name="Gonzalez C."/>
            <person name="Grossetete S."/>
            <person name="Guldener U."/>
            <person name="Henrissat B."/>
            <person name="Howlett B.J."/>
            <person name="Kodira C."/>
            <person name="Kretschmer M."/>
            <person name="Lappartient A."/>
            <person name="Leroch M."/>
            <person name="Levis C."/>
            <person name="Mauceli E."/>
            <person name="Neuveglise C."/>
            <person name="Oeser B."/>
            <person name="Pearson M."/>
            <person name="Poulain J."/>
            <person name="Poussereau N."/>
            <person name="Quesneville H."/>
            <person name="Rascle C."/>
            <person name="Schumacher J."/>
            <person name="Segurens B."/>
            <person name="Sexton A."/>
            <person name="Silva E."/>
            <person name="Sirven C."/>
            <person name="Soanes D.M."/>
            <person name="Talbot N.J."/>
            <person name="Templeton M."/>
            <person name="Yandava C."/>
            <person name="Yarden O."/>
            <person name="Zeng Q."/>
            <person name="Rollins J.A."/>
            <person name="Lebrun M.H."/>
            <person name="Dickman M."/>
        </authorList>
    </citation>
    <scope>NUCLEOTIDE SEQUENCE [LARGE SCALE GENOMIC DNA]</scope>
    <source>
        <strain evidence="2">T4</strain>
    </source>
</reference>
<name>G2YZG2_BOTF4</name>
<accession>G2YZG2</accession>
<evidence type="ECO:0000313" key="1">
    <source>
        <dbReference type="EMBL" id="CCD57010.1"/>
    </source>
</evidence>
<dbReference type="InParanoid" id="G2YZG2"/>
<gene>
    <name evidence="1" type="ORF">BofuT4_P142720.1</name>
</gene>